<dbReference type="Proteomes" id="UP000634522">
    <property type="component" value="Unassembled WGS sequence"/>
</dbReference>
<dbReference type="SUPFAM" id="SSF55073">
    <property type="entry name" value="Nucleotide cyclase"/>
    <property type="match status" value="1"/>
</dbReference>
<dbReference type="PROSITE" id="PS50887">
    <property type="entry name" value="GGDEF"/>
    <property type="match status" value="1"/>
</dbReference>
<evidence type="ECO:0000313" key="4">
    <source>
        <dbReference type="EMBL" id="NMF95885.1"/>
    </source>
</evidence>
<dbReference type="EMBL" id="WTVS01000001">
    <property type="protein sequence ID" value="NMF95885.1"/>
    <property type="molecule type" value="Genomic_DNA"/>
</dbReference>
<dbReference type="InterPro" id="IPR043128">
    <property type="entry name" value="Rev_trsase/Diguanyl_cyclase"/>
</dbReference>
<comment type="catalytic activity">
    <reaction evidence="2">
        <text>2 GTP = 3',3'-c-di-GMP + 2 diphosphate</text>
        <dbReference type="Rhea" id="RHEA:24898"/>
        <dbReference type="ChEBI" id="CHEBI:33019"/>
        <dbReference type="ChEBI" id="CHEBI:37565"/>
        <dbReference type="ChEBI" id="CHEBI:58805"/>
        <dbReference type="EC" id="2.7.7.65"/>
    </reaction>
</comment>
<dbReference type="EC" id="2.7.7.65" evidence="1"/>
<name>A0ABX1N9K4_9RHOO</name>
<dbReference type="Pfam" id="PF00990">
    <property type="entry name" value="GGDEF"/>
    <property type="match status" value="1"/>
</dbReference>
<reference evidence="4 5" key="1">
    <citation type="submission" date="2019-12" db="EMBL/GenBank/DDBJ databases">
        <title>Comparative genomics gives insights into the taxonomy of the Azoarcus-Aromatoleum group and reveals separate origins of nif in the plant-associated Azoarcus and non-plant-associated Aromatoleum sub-groups.</title>
        <authorList>
            <person name="Lafos M."/>
            <person name="Maluk M."/>
            <person name="Batista M."/>
            <person name="Junghare M."/>
            <person name="Carmona M."/>
            <person name="Faoro H."/>
            <person name="Cruz L.M."/>
            <person name="Battistoni F."/>
            <person name="De Souza E."/>
            <person name="Pedrosa F."/>
            <person name="Chen W.-M."/>
            <person name="Poole P.S."/>
            <person name="Dixon R.A."/>
            <person name="James E.K."/>
        </authorList>
    </citation>
    <scope>NUCLEOTIDE SEQUENCE [LARGE SCALE GENOMIC DNA]</scope>
    <source>
        <strain evidence="4 5">T</strain>
    </source>
</reference>
<evidence type="ECO:0000256" key="1">
    <source>
        <dbReference type="ARBA" id="ARBA00012528"/>
    </source>
</evidence>
<dbReference type="PANTHER" id="PTHR45138:SF9">
    <property type="entry name" value="DIGUANYLATE CYCLASE DGCM-RELATED"/>
    <property type="match status" value="1"/>
</dbReference>
<dbReference type="InterPro" id="IPR050469">
    <property type="entry name" value="Diguanylate_Cyclase"/>
</dbReference>
<evidence type="ECO:0000313" key="5">
    <source>
        <dbReference type="Proteomes" id="UP000634522"/>
    </source>
</evidence>
<evidence type="ECO:0000259" key="3">
    <source>
        <dbReference type="PROSITE" id="PS50887"/>
    </source>
</evidence>
<dbReference type="PANTHER" id="PTHR45138">
    <property type="entry name" value="REGULATORY COMPONENTS OF SENSORY TRANSDUCTION SYSTEM"/>
    <property type="match status" value="1"/>
</dbReference>
<dbReference type="Gene3D" id="3.30.70.270">
    <property type="match status" value="1"/>
</dbReference>
<gene>
    <name evidence="4" type="ORF">GPA27_00505</name>
</gene>
<accession>A0ABX1N9K4</accession>
<evidence type="ECO:0000256" key="2">
    <source>
        <dbReference type="ARBA" id="ARBA00034247"/>
    </source>
</evidence>
<comment type="caution">
    <text evidence="4">The sequence shown here is derived from an EMBL/GenBank/DDBJ whole genome shotgun (WGS) entry which is preliminary data.</text>
</comment>
<sequence>MNFRSSHRCCADCTSPFCWRCIGGIRGFSDYPQCHRLAEVFPLISKELRRLSTTDALTGLYNRRHMEYVLTTEHSRSARTKAPFAVLMFDIDHFKKFNDTYGHEQGDRVLQAVARTFRDSLRKYDTPCRYGGEEFIGILPQTNLDGGMAVAERLRCEVENLVVDGLKVTISIGVSAYADTGTESVDQLIHAADQALYRSKAGGRNCVTRADSIA</sequence>
<protein>
    <recommendedName>
        <fullName evidence="1">diguanylate cyclase</fullName>
        <ecNumber evidence="1">2.7.7.65</ecNumber>
    </recommendedName>
</protein>
<dbReference type="SMART" id="SM00267">
    <property type="entry name" value="GGDEF"/>
    <property type="match status" value="1"/>
</dbReference>
<keyword evidence="5" id="KW-1185">Reference proteome</keyword>
<dbReference type="NCBIfam" id="TIGR00254">
    <property type="entry name" value="GGDEF"/>
    <property type="match status" value="1"/>
</dbReference>
<dbReference type="InterPro" id="IPR029787">
    <property type="entry name" value="Nucleotide_cyclase"/>
</dbReference>
<feature type="domain" description="GGDEF" evidence="3">
    <location>
        <begin position="82"/>
        <end position="212"/>
    </location>
</feature>
<organism evidence="4 5">
    <name type="scientific">Aromatoleum toluolicum</name>
    <dbReference type="NCBI Taxonomy" id="90060"/>
    <lineage>
        <taxon>Bacteria</taxon>
        <taxon>Pseudomonadati</taxon>
        <taxon>Pseudomonadota</taxon>
        <taxon>Betaproteobacteria</taxon>
        <taxon>Rhodocyclales</taxon>
        <taxon>Rhodocyclaceae</taxon>
        <taxon>Aromatoleum</taxon>
    </lineage>
</organism>
<proteinExistence type="predicted"/>
<dbReference type="InterPro" id="IPR000160">
    <property type="entry name" value="GGDEF_dom"/>
</dbReference>
<dbReference type="CDD" id="cd01949">
    <property type="entry name" value="GGDEF"/>
    <property type="match status" value="1"/>
</dbReference>